<dbReference type="Proteomes" id="UP000194137">
    <property type="component" value="Chromosome"/>
</dbReference>
<gene>
    <name evidence="1" type="ORF">CAK95_24590</name>
</gene>
<dbReference type="STRING" id="1235591.CAK95_24590"/>
<dbReference type="Gene3D" id="1.10.443.10">
    <property type="entry name" value="Intergrase catalytic core"/>
    <property type="match status" value="1"/>
</dbReference>
<dbReference type="EMBL" id="CP021112">
    <property type="protein sequence ID" value="ARQ01922.1"/>
    <property type="molecule type" value="Genomic_DNA"/>
</dbReference>
<dbReference type="SUPFAM" id="SSF56349">
    <property type="entry name" value="DNA breaking-rejoining enzymes"/>
    <property type="match status" value="1"/>
</dbReference>
<dbReference type="RefSeq" id="WP_086090317.1">
    <property type="nucleotide sequence ID" value="NZ_CP021112.1"/>
</dbReference>
<evidence type="ECO:0000313" key="1">
    <source>
        <dbReference type="EMBL" id="ARQ01922.1"/>
    </source>
</evidence>
<dbReference type="AlphaFoldDB" id="A0A1W6ZX11"/>
<proteinExistence type="predicted"/>
<dbReference type="PANTHER" id="PTHR30349:SF64">
    <property type="entry name" value="PROPHAGE INTEGRASE INTD-RELATED"/>
    <property type="match status" value="1"/>
</dbReference>
<dbReference type="InterPro" id="IPR050090">
    <property type="entry name" value="Tyrosine_recombinase_XerCD"/>
</dbReference>
<dbReference type="CDD" id="cd00796">
    <property type="entry name" value="INT_Rci_Hp1_C"/>
    <property type="match status" value="1"/>
</dbReference>
<dbReference type="InterPro" id="IPR013762">
    <property type="entry name" value="Integrase-like_cat_sf"/>
</dbReference>
<evidence type="ECO:0000313" key="2">
    <source>
        <dbReference type="Proteomes" id="UP000194137"/>
    </source>
</evidence>
<sequence length="370" mass="42497">MSVYKRKSDGKWVYDFWRKGVRFCKPIENCGSKRAAEVVEREKKAETAQQLAATRESRPGAMTLSVAFDRFWSEVGDHYTGTYRKTVWTSLAWLLEELGSSTMIRNVGPSKISDAIARRRGQDVKPATVNRTVTEILRRIFIRAKKRWQQDVQDIDWADMMLDEPKERVRELRDHEEAAVFKNMRKDYLPIFAFYLAYGVRLSEAVGLRWRDIDWTAKTISILGKGDKVRVIPLTSEGIAILAPLQGHHAEFVFTYVGDRTRKNPRSGKTIAKGQRYPMTVSGVKSTWRRYGGSEAGLVDFRLHDIRHTTATRLLRETGNLRLVQKLLGHEEISTTTKYAHASDEDLRAGLESVKKSRSNSQKRKFKVAK</sequence>
<dbReference type="KEGG" id="psin:CAK95_24590"/>
<organism evidence="1 2">
    <name type="scientific">Pseudorhodoplanes sinuspersici</name>
    <dbReference type="NCBI Taxonomy" id="1235591"/>
    <lineage>
        <taxon>Bacteria</taxon>
        <taxon>Pseudomonadati</taxon>
        <taxon>Pseudomonadota</taxon>
        <taxon>Alphaproteobacteria</taxon>
        <taxon>Hyphomicrobiales</taxon>
        <taxon>Pseudorhodoplanes</taxon>
    </lineage>
</organism>
<dbReference type="PROSITE" id="PS51898">
    <property type="entry name" value="TYR_RECOMBINASE"/>
    <property type="match status" value="1"/>
</dbReference>
<dbReference type="GO" id="GO:0003677">
    <property type="term" value="F:DNA binding"/>
    <property type="evidence" value="ECO:0007669"/>
    <property type="project" value="InterPro"/>
</dbReference>
<dbReference type="Pfam" id="PF00589">
    <property type="entry name" value="Phage_integrase"/>
    <property type="match status" value="1"/>
</dbReference>
<accession>A0A1W6ZX11</accession>
<dbReference type="InterPro" id="IPR011010">
    <property type="entry name" value="DNA_brk_join_enz"/>
</dbReference>
<dbReference type="InterPro" id="IPR002104">
    <property type="entry name" value="Integrase_catalytic"/>
</dbReference>
<keyword evidence="2" id="KW-1185">Reference proteome</keyword>
<dbReference type="GO" id="GO:0015074">
    <property type="term" value="P:DNA integration"/>
    <property type="evidence" value="ECO:0007669"/>
    <property type="project" value="InterPro"/>
</dbReference>
<dbReference type="GO" id="GO:0006310">
    <property type="term" value="P:DNA recombination"/>
    <property type="evidence" value="ECO:0007669"/>
    <property type="project" value="InterPro"/>
</dbReference>
<protein>
    <submittedName>
        <fullName evidence="1">Uncharacterized protein</fullName>
    </submittedName>
</protein>
<reference evidence="1 2" key="1">
    <citation type="submission" date="2017-05" db="EMBL/GenBank/DDBJ databases">
        <title>Full genome sequence of Pseudorhodoplanes sinuspersici.</title>
        <authorList>
            <person name="Dastgheib S.M.M."/>
            <person name="Shavandi M."/>
            <person name="Tirandaz H."/>
        </authorList>
    </citation>
    <scope>NUCLEOTIDE SEQUENCE [LARGE SCALE GENOMIC DNA]</scope>
    <source>
        <strain evidence="1 2">RIPI110</strain>
    </source>
</reference>
<name>A0A1W6ZX11_9HYPH</name>
<dbReference type="PANTHER" id="PTHR30349">
    <property type="entry name" value="PHAGE INTEGRASE-RELATED"/>
    <property type="match status" value="1"/>
</dbReference>